<keyword evidence="2" id="KW-1185">Reference proteome</keyword>
<sequence>MESITALLYDAVISGLNYHETEVEDRVYRQVDRWAEKGGRKKKQFQNDLMALLTQYQEQSFALGLKCGLLLAEEQLFR</sequence>
<dbReference type="RefSeq" id="WP_186949773.1">
    <property type="nucleotide sequence ID" value="NZ_JACOPL010000004.1"/>
</dbReference>
<dbReference type="Proteomes" id="UP000606499">
    <property type="component" value="Unassembled WGS sequence"/>
</dbReference>
<dbReference type="EMBL" id="JACOPL010000004">
    <property type="protein sequence ID" value="MBC5724893.1"/>
    <property type="molecule type" value="Genomic_DNA"/>
</dbReference>
<protein>
    <submittedName>
        <fullName evidence="1">Uncharacterized protein</fullName>
    </submittedName>
</protein>
<dbReference type="AlphaFoldDB" id="A0A923LUG1"/>
<name>A0A923LUG1_9FIRM</name>
<gene>
    <name evidence="1" type="ORF">H8S45_05400</name>
</gene>
<evidence type="ECO:0000313" key="1">
    <source>
        <dbReference type="EMBL" id="MBC5724893.1"/>
    </source>
</evidence>
<accession>A0A923LUG1</accession>
<evidence type="ECO:0000313" key="2">
    <source>
        <dbReference type="Proteomes" id="UP000606499"/>
    </source>
</evidence>
<organism evidence="1 2">
    <name type="scientific">Agathobaculum faecis</name>
    <dbReference type="NCBI Taxonomy" id="2763013"/>
    <lineage>
        <taxon>Bacteria</taxon>
        <taxon>Bacillati</taxon>
        <taxon>Bacillota</taxon>
        <taxon>Clostridia</taxon>
        <taxon>Eubacteriales</taxon>
        <taxon>Butyricicoccaceae</taxon>
        <taxon>Agathobaculum</taxon>
    </lineage>
</organism>
<comment type="caution">
    <text evidence="1">The sequence shown here is derived from an EMBL/GenBank/DDBJ whole genome shotgun (WGS) entry which is preliminary data.</text>
</comment>
<proteinExistence type="predicted"/>
<reference evidence="1" key="1">
    <citation type="submission" date="2020-08" db="EMBL/GenBank/DDBJ databases">
        <title>Genome public.</title>
        <authorList>
            <person name="Liu C."/>
            <person name="Sun Q."/>
        </authorList>
    </citation>
    <scope>NUCLEOTIDE SEQUENCE</scope>
    <source>
        <strain evidence="1">NSJ-28</strain>
    </source>
</reference>